<feature type="transmembrane region" description="Helical" evidence="5">
    <location>
        <begin position="154"/>
        <end position="172"/>
    </location>
</feature>
<dbReference type="EMBL" id="JACHMH010000001">
    <property type="protein sequence ID" value="MBB4679070.1"/>
    <property type="molecule type" value="Genomic_DNA"/>
</dbReference>
<accession>A0A7W7FVI0</accession>
<keyword evidence="5" id="KW-1133">Transmembrane helix</keyword>
<evidence type="ECO:0000313" key="8">
    <source>
        <dbReference type="Proteomes" id="UP000533598"/>
    </source>
</evidence>
<evidence type="ECO:0000256" key="3">
    <source>
        <dbReference type="ARBA" id="ARBA00023012"/>
    </source>
</evidence>
<comment type="caution">
    <text evidence="7">The sequence shown here is derived from an EMBL/GenBank/DDBJ whole genome shotgun (WGS) entry which is preliminary data.</text>
</comment>
<feature type="region of interest" description="Disordered" evidence="4">
    <location>
        <begin position="410"/>
        <end position="429"/>
    </location>
</feature>
<dbReference type="RefSeq" id="WP_185004863.1">
    <property type="nucleotide sequence ID" value="NZ_BAAAUI010000093.1"/>
</dbReference>
<dbReference type="GO" id="GO:0016301">
    <property type="term" value="F:kinase activity"/>
    <property type="evidence" value="ECO:0007669"/>
    <property type="project" value="UniProtKB-KW"/>
</dbReference>
<feature type="transmembrane region" description="Helical" evidence="5">
    <location>
        <begin position="209"/>
        <end position="236"/>
    </location>
</feature>
<dbReference type="AlphaFoldDB" id="A0A7W7FVI0"/>
<evidence type="ECO:0000256" key="1">
    <source>
        <dbReference type="ARBA" id="ARBA00022679"/>
    </source>
</evidence>
<keyword evidence="8" id="KW-1185">Reference proteome</keyword>
<dbReference type="PANTHER" id="PTHR24421:SF55">
    <property type="entry name" value="SENSOR HISTIDINE KINASE YDFH"/>
    <property type="match status" value="1"/>
</dbReference>
<dbReference type="InterPro" id="IPR003594">
    <property type="entry name" value="HATPase_dom"/>
</dbReference>
<dbReference type="InterPro" id="IPR036890">
    <property type="entry name" value="HATPase_C_sf"/>
</dbReference>
<sequence length="429" mass="45323">MAPAVGISTYLSGLMLSGMHTVAAPPEDRVEQVVDPAGMSGAERMWLMVGSYCRPPVESVLTRSARYVLLVAVLARLVGLPLLGVIVLARQGIAAAWPVAVFTVVALGLNVAVAVRFVVHSGMRKEAVHAALWADLALGMSAVLGVWLLSPGPVFRDAITVVGAYFLGLVFLWTVLRGVVFGAAVAVLGAMLLLPPGEWTVAAGWAVDFLLAVVVGACLLFYVGLAVRLAISVGIIRGRDAERVRGARQIHDTVLQALEVMAMATPADASRAAETLSELRQLARREAARLRRNLERPGVGAAAVRLSEDLAELVADMAGDGLRARLVLSEINDSLTQVRRAAIRDATREALRNSVKHGGGGEVVVRVEERDGGIAVTTRDYGTGFDLADRPAGFGIRESITARLGEVGGTAKVDSRPSGGTRVTLWVPR</sequence>
<dbReference type="GO" id="GO:0000160">
    <property type="term" value="P:phosphorelay signal transduction system"/>
    <property type="evidence" value="ECO:0007669"/>
    <property type="project" value="UniProtKB-KW"/>
</dbReference>
<evidence type="ECO:0000259" key="6">
    <source>
        <dbReference type="Pfam" id="PF02518"/>
    </source>
</evidence>
<reference evidence="7 8" key="1">
    <citation type="submission" date="2020-08" db="EMBL/GenBank/DDBJ databases">
        <title>Sequencing the genomes of 1000 actinobacteria strains.</title>
        <authorList>
            <person name="Klenk H.-P."/>
        </authorList>
    </citation>
    <scope>NUCLEOTIDE SEQUENCE [LARGE SCALE GENOMIC DNA]</scope>
    <source>
        <strain evidence="7 8">DSM 44230</strain>
    </source>
</reference>
<evidence type="ECO:0000313" key="7">
    <source>
        <dbReference type="EMBL" id="MBB4679070.1"/>
    </source>
</evidence>
<keyword evidence="5" id="KW-0812">Transmembrane</keyword>
<proteinExistence type="predicted"/>
<feature type="transmembrane region" description="Helical" evidence="5">
    <location>
        <begin position="95"/>
        <end position="118"/>
    </location>
</feature>
<feature type="transmembrane region" description="Helical" evidence="5">
    <location>
        <begin position="130"/>
        <end position="148"/>
    </location>
</feature>
<evidence type="ECO:0000256" key="2">
    <source>
        <dbReference type="ARBA" id="ARBA00022777"/>
    </source>
</evidence>
<evidence type="ECO:0000256" key="4">
    <source>
        <dbReference type="SAM" id="MobiDB-lite"/>
    </source>
</evidence>
<feature type="transmembrane region" description="Helical" evidence="5">
    <location>
        <begin position="67"/>
        <end position="89"/>
    </location>
</feature>
<dbReference type="Proteomes" id="UP000533598">
    <property type="component" value="Unassembled WGS sequence"/>
</dbReference>
<keyword evidence="1" id="KW-0808">Transferase</keyword>
<feature type="domain" description="Histidine kinase/HSP90-like ATPase" evidence="6">
    <location>
        <begin position="342"/>
        <end position="428"/>
    </location>
</feature>
<dbReference type="SUPFAM" id="SSF55874">
    <property type="entry name" value="ATPase domain of HSP90 chaperone/DNA topoisomerase II/histidine kinase"/>
    <property type="match status" value="1"/>
</dbReference>
<name>A0A7W7FVI0_9PSEU</name>
<keyword evidence="3" id="KW-0902">Two-component regulatory system</keyword>
<dbReference type="PANTHER" id="PTHR24421">
    <property type="entry name" value="NITRATE/NITRITE SENSOR PROTEIN NARX-RELATED"/>
    <property type="match status" value="1"/>
</dbReference>
<keyword evidence="5" id="KW-0472">Membrane</keyword>
<dbReference type="InterPro" id="IPR050482">
    <property type="entry name" value="Sensor_HK_TwoCompSys"/>
</dbReference>
<protein>
    <submittedName>
        <fullName evidence="7">Signal transduction histidine kinase</fullName>
    </submittedName>
</protein>
<organism evidence="7 8">
    <name type="scientific">Crossiella cryophila</name>
    <dbReference type="NCBI Taxonomy" id="43355"/>
    <lineage>
        <taxon>Bacteria</taxon>
        <taxon>Bacillati</taxon>
        <taxon>Actinomycetota</taxon>
        <taxon>Actinomycetes</taxon>
        <taxon>Pseudonocardiales</taxon>
        <taxon>Pseudonocardiaceae</taxon>
        <taxon>Crossiella</taxon>
    </lineage>
</organism>
<dbReference type="Pfam" id="PF02518">
    <property type="entry name" value="HATPase_c"/>
    <property type="match status" value="1"/>
</dbReference>
<gene>
    <name evidence="7" type="ORF">HNR67_005188</name>
</gene>
<evidence type="ECO:0000256" key="5">
    <source>
        <dbReference type="SAM" id="Phobius"/>
    </source>
</evidence>
<feature type="transmembrane region" description="Helical" evidence="5">
    <location>
        <begin position="179"/>
        <end position="197"/>
    </location>
</feature>
<dbReference type="Gene3D" id="3.30.565.10">
    <property type="entry name" value="Histidine kinase-like ATPase, C-terminal domain"/>
    <property type="match status" value="1"/>
</dbReference>
<keyword evidence="2 7" id="KW-0418">Kinase</keyword>